<feature type="transmembrane region" description="Helical" evidence="8">
    <location>
        <begin position="241"/>
        <end position="263"/>
    </location>
</feature>
<comment type="caution">
    <text evidence="9">The sequence shown here is derived from an EMBL/GenBank/DDBJ whole genome shotgun (WGS) entry which is preliminary data.</text>
</comment>
<evidence type="ECO:0000256" key="4">
    <source>
        <dbReference type="ARBA" id="ARBA00022692"/>
    </source>
</evidence>
<keyword evidence="10" id="KW-1185">Reference proteome</keyword>
<gene>
    <name evidence="9" type="ORF">TrCOL_g4576</name>
</gene>
<comment type="subcellular location">
    <subcellularLocation>
        <location evidence="1">Membrane</location>
        <topology evidence="1">Multi-pass membrane protein</topology>
    </subcellularLocation>
</comment>
<feature type="transmembrane region" description="Helical" evidence="8">
    <location>
        <begin position="46"/>
        <end position="64"/>
    </location>
</feature>
<dbReference type="Pfam" id="PF08627">
    <property type="entry name" value="CRT-like"/>
    <property type="match status" value="1"/>
</dbReference>
<feature type="transmembrane region" description="Helical" evidence="8">
    <location>
        <begin position="84"/>
        <end position="106"/>
    </location>
</feature>
<dbReference type="PANTHER" id="PTHR31326">
    <property type="entry name" value="PROTEIN CLT2, CHLOROPLASTIC"/>
    <property type="match status" value="1"/>
</dbReference>
<reference evidence="10" key="1">
    <citation type="journal article" date="2023" name="Commun. Biol.">
        <title>Genome analysis of Parmales, the sister group of diatoms, reveals the evolutionary specialization of diatoms from phago-mixotrophs to photoautotrophs.</title>
        <authorList>
            <person name="Ban H."/>
            <person name="Sato S."/>
            <person name="Yoshikawa S."/>
            <person name="Yamada K."/>
            <person name="Nakamura Y."/>
            <person name="Ichinomiya M."/>
            <person name="Sato N."/>
            <person name="Blanc-Mathieu R."/>
            <person name="Endo H."/>
            <person name="Kuwata A."/>
            <person name="Ogata H."/>
        </authorList>
    </citation>
    <scope>NUCLEOTIDE SEQUENCE [LARGE SCALE GENOMIC DNA]</scope>
</reference>
<evidence type="ECO:0000256" key="6">
    <source>
        <dbReference type="ARBA" id="ARBA00023136"/>
    </source>
</evidence>
<evidence type="ECO:0000256" key="7">
    <source>
        <dbReference type="SAM" id="MobiDB-lite"/>
    </source>
</evidence>
<dbReference type="InterPro" id="IPR013936">
    <property type="entry name" value="CRT-like"/>
</dbReference>
<feature type="transmembrane region" description="Helical" evidence="8">
    <location>
        <begin position="359"/>
        <end position="377"/>
    </location>
</feature>
<keyword evidence="4 8" id="KW-0812">Transmembrane</keyword>
<dbReference type="Proteomes" id="UP001165065">
    <property type="component" value="Unassembled WGS sequence"/>
</dbReference>
<feature type="transmembrane region" description="Helical" evidence="8">
    <location>
        <begin position="304"/>
        <end position="321"/>
    </location>
</feature>
<feature type="region of interest" description="Disordered" evidence="7">
    <location>
        <begin position="1"/>
        <end position="39"/>
    </location>
</feature>
<dbReference type="GO" id="GO:0016020">
    <property type="term" value="C:membrane"/>
    <property type="evidence" value="ECO:0007669"/>
    <property type="project" value="UniProtKB-SubCell"/>
</dbReference>
<keyword evidence="5 8" id="KW-1133">Transmembrane helix</keyword>
<evidence type="ECO:0000256" key="1">
    <source>
        <dbReference type="ARBA" id="ARBA00004141"/>
    </source>
</evidence>
<evidence type="ECO:0000256" key="3">
    <source>
        <dbReference type="ARBA" id="ARBA00022448"/>
    </source>
</evidence>
<comment type="similarity">
    <text evidence="2">Belongs to the CRT-like transporter family.</text>
</comment>
<evidence type="ECO:0000313" key="10">
    <source>
        <dbReference type="Proteomes" id="UP001165065"/>
    </source>
</evidence>
<sequence>MMKIPVTMSDDVERRNLPIKASPSPSPPPKPQSQRNVQDDVRSPRLVILILASIVISSSNQVTYKLLLNRFSSSSGDHNYEFFVSQWTTLLYLMPSICIVFYKYNLTLRKKKHKESYCNEVKSSQKTYFYMGGMDAASSTLGAIGGAFTPGQLQTLLNQTIIPITIAISSFYLQQTFKPNQLIGAGCIMLGSLLASVPFLTGMGDEKSNIISILIFTSSIFPSAVSNVYKEAKMKSRDLDVYLTTTMISVWQEILGFVFLPLLSLRAFGGVGQDQMWTQMTYGYACYNEINSLPGDNCKGAHNLFWLYVIINWTLNILLLMMTKEGSAVMLVVANAIALPVTNLAFSVEAIMGDEVEPFSAWDLVGLVLVIVGFLVYSSFGLAKRFNLAAGPPGQMSYHAIDGFQGGGIFLTAHNALHPKRLANFLIALHGGSLVKGSVTAALELTEKTAMVLRGYKAGKVGEGSYMETPRTAKGNIVGAGRVSPSQFEYGLGYGATEYTKPSPKGGMGERTDSFFQ</sequence>
<evidence type="ECO:0000256" key="5">
    <source>
        <dbReference type="ARBA" id="ARBA00022989"/>
    </source>
</evidence>
<evidence type="ECO:0000256" key="8">
    <source>
        <dbReference type="SAM" id="Phobius"/>
    </source>
</evidence>
<keyword evidence="6 8" id="KW-0472">Membrane</keyword>
<dbReference type="PANTHER" id="PTHR31326:SF1">
    <property type="entry name" value="PROTEIN CLT2, CHLOROPLASTIC"/>
    <property type="match status" value="1"/>
</dbReference>
<dbReference type="OrthoDB" id="416555at2759"/>
<keyword evidence="3" id="KW-0813">Transport</keyword>
<feature type="transmembrane region" description="Helical" evidence="8">
    <location>
        <begin position="328"/>
        <end position="347"/>
    </location>
</feature>
<dbReference type="EMBL" id="BRYA01000199">
    <property type="protein sequence ID" value="GMI43797.1"/>
    <property type="molecule type" value="Genomic_DNA"/>
</dbReference>
<dbReference type="AlphaFoldDB" id="A0A9W7LAC9"/>
<evidence type="ECO:0000313" key="9">
    <source>
        <dbReference type="EMBL" id="GMI43797.1"/>
    </source>
</evidence>
<feature type="transmembrane region" description="Helical" evidence="8">
    <location>
        <begin position="182"/>
        <end position="204"/>
    </location>
</feature>
<evidence type="ECO:0000256" key="2">
    <source>
        <dbReference type="ARBA" id="ARBA00006690"/>
    </source>
</evidence>
<proteinExistence type="inferred from homology"/>
<protein>
    <submittedName>
        <fullName evidence="9">Uncharacterized protein</fullName>
    </submittedName>
</protein>
<organism evidence="9 10">
    <name type="scientific">Triparma columacea</name>
    <dbReference type="NCBI Taxonomy" id="722753"/>
    <lineage>
        <taxon>Eukaryota</taxon>
        <taxon>Sar</taxon>
        <taxon>Stramenopiles</taxon>
        <taxon>Ochrophyta</taxon>
        <taxon>Bolidophyceae</taxon>
        <taxon>Parmales</taxon>
        <taxon>Triparmaceae</taxon>
        <taxon>Triparma</taxon>
    </lineage>
</organism>
<accession>A0A9W7LAC9</accession>
<feature type="transmembrane region" description="Helical" evidence="8">
    <location>
        <begin position="210"/>
        <end position="229"/>
    </location>
</feature>
<name>A0A9W7LAC9_9STRA</name>